<dbReference type="InterPro" id="IPR054839">
    <property type="entry name" value="puhB_PGC"/>
</dbReference>
<dbReference type="RefSeq" id="WP_032926008.1">
    <property type="nucleotide sequence ID" value="NZ_CP033367.1"/>
</dbReference>
<evidence type="ECO:0000313" key="3">
    <source>
        <dbReference type="EMBL" id="QKD05287.1"/>
    </source>
</evidence>
<sequence>MEDHDDYAFEPIPGLPEKLPKGETMLWQGSPEWRPLSFAAFHIRKVAVYFALLLAWDLTSASRAGASLAAMLSHSAWLVGVAGGAIAILCLLAFLYARGTIYTLTTKRIVIRSGLALPVTLNLPLSLIETASVTKAGNGIGSIALTVVKPNRVAWLVLWPNTRPWNISNPQPMLRCLSDADVVAPMLAKALEADAGVAGARPVRTQIAAKGHAPMPAGATIAA</sequence>
<reference evidence="3 4" key="1">
    <citation type="submission" date="2018-10" db="EMBL/GenBank/DDBJ databases">
        <authorList>
            <person name="Perry B.J."/>
            <person name="Sullivan J.T."/>
            <person name="Murphy R.J.T."/>
            <person name="Ramsay J.P."/>
            <person name="Ronson C.W."/>
        </authorList>
    </citation>
    <scope>NUCLEOTIDE SEQUENCE [LARGE SCALE GENOMIC DNA]</scope>
    <source>
        <strain evidence="3 4">R88b</strain>
    </source>
</reference>
<gene>
    <name evidence="3" type="ORF">EB235_30515</name>
</gene>
<accession>A0A6M7WT95</accession>
<dbReference type="Proteomes" id="UP000503017">
    <property type="component" value="Chromosome"/>
</dbReference>
<evidence type="ECO:0000256" key="1">
    <source>
        <dbReference type="SAM" id="Phobius"/>
    </source>
</evidence>
<proteinExistence type="predicted"/>
<dbReference type="AlphaFoldDB" id="A0A6M7WT95"/>
<keyword evidence="1" id="KW-0812">Transmembrane</keyword>
<name>A0A6M7WT95_RHILI</name>
<feature type="domain" description="YdbS-like PH" evidence="2">
    <location>
        <begin position="98"/>
        <end position="181"/>
    </location>
</feature>
<dbReference type="InterPro" id="IPR005182">
    <property type="entry name" value="YdbS-like_PH"/>
</dbReference>
<feature type="transmembrane region" description="Helical" evidence="1">
    <location>
        <begin position="76"/>
        <end position="97"/>
    </location>
</feature>
<dbReference type="NCBIfam" id="NF040894">
    <property type="entry name" value="puhB_PGC"/>
    <property type="match status" value="1"/>
</dbReference>
<protein>
    <submittedName>
        <fullName evidence="3">PH domain-containing protein</fullName>
    </submittedName>
</protein>
<evidence type="ECO:0000259" key="2">
    <source>
        <dbReference type="Pfam" id="PF03703"/>
    </source>
</evidence>
<dbReference type="EMBL" id="CP033367">
    <property type="protein sequence ID" value="QKD05287.1"/>
    <property type="molecule type" value="Genomic_DNA"/>
</dbReference>
<keyword evidence="1" id="KW-1133">Transmembrane helix</keyword>
<organism evidence="3 4">
    <name type="scientific">Mesorhizobium loti R88b</name>
    <dbReference type="NCBI Taxonomy" id="935548"/>
    <lineage>
        <taxon>Bacteria</taxon>
        <taxon>Pseudomonadati</taxon>
        <taxon>Pseudomonadota</taxon>
        <taxon>Alphaproteobacteria</taxon>
        <taxon>Hyphomicrobiales</taxon>
        <taxon>Phyllobacteriaceae</taxon>
        <taxon>Mesorhizobium</taxon>
    </lineage>
</organism>
<dbReference type="Pfam" id="PF03703">
    <property type="entry name" value="bPH_2"/>
    <property type="match status" value="1"/>
</dbReference>
<keyword evidence="1" id="KW-0472">Membrane</keyword>
<evidence type="ECO:0000313" key="4">
    <source>
        <dbReference type="Proteomes" id="UP000503017"/>
    </source>
</evidence>